<dbReference type="EMBL" id="CM016762">
    <property type="protein sequence ID" value="TMS39331.1"/>
    <property type="molecule type" value="Genomic_DNA"/>
</dbReference>
<sequence length="104" mass="12248">MPFTAVPNVCLAQQRSPFMSENTYFWTLTRFCRFFVSQKSVLNIFQRPEKNRLISFSLLSSVAFKNLFCHREQTREINCFVGHKTETRRCLVECVFSDLPAISR</sequence>
<dbReference type="AlphaFoldDB" id="A0A4U8V0H9"/>
<evidence type="ECO:0000313" key="2">
    <source>
        <dbReference type="Proteomes" id="UP000298663"/>
    </source>
</evidence>
<proteinExistence type="predicted"/>
<dbReference type="Proteomes" id="UP000298663">
    <property type="component" value="Chromosome X"/>
</dbReference>
<organism evidence="1 2">
    <name type="scientific">Steinernema carpocapsae</name>
    <name type="common">Entomopathogenic nematode</name>
    <dbReference type="NCBI Taxonomy" id="34508"/>
    <lineage>
        <taxon>Eukaryota</taxon>
        <taxon>Metazoa</taxon>
        <taxon>Ecdysozoa</taxon>
        <taxon>Nematoda</taxon>
        <taxon>Chromadorea</taxon>
        <taxon>Rhabditida</taxon>
        <taxon>Tylenchina</taxon>
        <taxon>Panagrolaimomorpha</taxon>
        <taxon>Strongyloidoidea</taxon>
        <taxon>Steinernematidae</taxon>
        <taxon>Steinernema</taxon>
    </lineage>
</organism>
<accession>A0A4U8V0H9</accession>
<comment type="caution">
    <text evidence="1">The sequence shown here is derived from an EMBL/GenBank/DDBJ whole genome shotgun (WGS) entry which is preliminary data.</text>
</comment>
<evidence type="ECO:0000313" key="1">
    <source>
        <dbReference type="EMBL" id="TMS39331.1"/>
    </source>
</evidence>
<keyword evidence="2" id="KW-1185">Reference proteome</keyword>
<protein>
    <submittedName>
        <fullName evidence="1">Uncharacterized protein</fullName>
    </submittedName>
</protein>
<name>A0A4U8V0H9_STECR</name>
<reference evidence="1 2" key="2">
    <citation type="journal article" date="2019" name="G3 (Bethesda)">
        <title>Hybrid Assembly of the Genome of the Entomopathogenic Nematode Steinernema carpocapsae Identifies the X-Chromosome.</title>
        <authorList>
            <person name="Serra L."/>
            <person name="Macchietto M."/>
            <person name="Macias-Munoz A."/>
            <person name="McGill C.J."/>
            <person name="Rodriguez I.M."/>
            <person name="Rodriguez B."/>
            <person name="Murad R."/>
            <person name="Mortazavi A."/>
        </authorList>
    </citation>
    <scope>NUCLEOTIDE SEQUENCE [LARGE SCALE GENOMIC DNA]</scope>
    <source>
        <strain evidence="1 2">ALL</strain>
    </source>
</reference>
<gene>
    <name evidence="1" type="ORF">L596_005874</name>
</gene>
<reference evidence="1 2" key="1">
    <citation type="journal article" date="2015" name="Genome Biol.">
        <title>Comparative genomics of Steinernema reveals deeply conserved gene regulatory networks.</title>
        <authorList>
            <person name="Dillman A.R."/>
            <person name="Macchietto M."/>
            <person name="Porter C.F."/>
            <person name="Rogers A."/>
            <person name="Williams B."/>
            <person name="Antoshechkin I."/>
            <person name="Lee M.M."/>
            <person name="Goodwin Z."/>
            <person name="Lu X."/>
            <person name="Lewis E.E."/>
            <person name="Goodrich-Blair H."/>
            <person name="Stock S.P."/>
            <person name="Adams B.J."/>
            <person name="Sternberg P.W."/>
            <person name="Mortazavi A."/>
        </authorList>
    </citation>
    <scope>NUCLEOTIDE SEQUENCE [LARGE SCALE GENOMIC DNA]</scope>
    <source>
        <strain evidence="1 2">ALL</strain>
    </source>
</reference>
<dbReference type="EMBL" id="AZBU02000001">
    <property type="protein sequence ID" value="TMS39331.1"/>
    <property type="molecule type" value="Genomic_DNA"/>
</dbReference>